<dbReference type="PIRSF" id="PIRSF016184">
    <property type="entry name" value="PhzC_PhzF"/>
    <property type="match status" value="1"/>
</dbReference>
<sequence>MAMTNNVEVLRYAAFTDDPAGGNPAGIVLDAAGLSDAEMLALAAEVGYSETAFVTDGDEGHRRFRVRYFAPAAEVDFCGHATIATAVALAERLGTGRLVFETNAGEIAVDTESEGDALLATLTSVPTHARVAKEEEVDEALAALGWSHDDLDPAFPPHVAFGGVEHLVLAAVSRTRLADLDYDFDGLRSVMTRHGWTTANLFWRENDRRFHSRNPFPVGGVVEDPATGAAAAAFGGYLRLLGTGPVEFTVIQGVDMGRPSTLKVSIAAPDGRTRVGGGAVPMNVSP</sequence>
<dbReference type="InterPro" id="IPR003719">
    <property type="entry name" value="Phenazine_PhzF-like"/>
</dbReference>
<gene>
    <name evidence="4" type="ORF">Mth01_01610</name>
</gene>
<reference evidence="4" key="1">
    <citation type="submission" date="2021-01" db="EMBL/GenBank/DDBJ databases">
        <title>Whole genome shotgun sequence of Sphaerimonospora thailandensis NBRC 107569.</title>
        <authorList>
            <person name="Komaki H."/>
            <person name="Tamura T."/>
        </authorList>
    </citation>
    <scope>NUCLEOTIDE SEQUENCE</scope>
    <source>
        <strain evidence="4">NBRC 107569</strain>
    </source>
</reference>
<dbReference type="Proteomes" id="UP000610966">
    <property type="component" value="Unassembled WGS sequence"/>
</dbReference>
<name>A0A8J3VXH1_9ACTN</name>
<evidence type="ECO:0000256" key="3">
    <source>
        <dbReference type="PIRSR" id="PIRSR016184-1"/>
    </source>
</evidence>
<dbReference type="Pfam" id="PF02567">
    <property type="entry name" value="PhzC-PhzF"/>
    <property type="match status" value="1"/>
</dbReference>
<comment type="caution">
    <text evidence="4">The sequence shown here is derived from an EMBL/GenBank/DDBJ whole genome shotgun (WGS) entry which is preliminary data.</text>
</comment>
<dbReference type="PANTHER" id="PTHR13774">
    <property type="entry name" value="PHENAZINE BIOSYNTHESIS PROTEIN"/>
    <property type="match status" value="1"/>
</dbReference>
<dbReference type="EMBL" id="BOOG01000003">
    <property type="protein sequence ID" value="GIH67908.1"/>
    <property type="molecule type" value="Genomic_DNA"/>
</dbReference>
<dbReference type="Gene3D" id="3.10.310.10">
    <property type="entry name" value="Diaminopimelate Epimerase, Chain A, domain 1"/>
    <property type="match status" value="2"/>
</dbReference>
<dbReference type="SUPFAM" id="SSF54506">
    <property type="entry name" value="Diaminopimelate epimerase-like"/>
    <property type="match status" value="1"/>
</dbReference>
<evidence type="ECO:0000313" key="5">
    <source>
        <dbReference type="Proteomes" id="UP000610966"/>
    </source>
</evidence>
<protein>
    <submittedName>
        <fullName evidence="4">Oxidoreductase</fullName>
    </submittedName>
</protein>
<dbReference type="GO" id="GO:0016853">
    <property type="term" value="F:isomerase activity"/>
    <property type="evidence" value="ECO:0007669"/>
    <property type="project" value="UniProtKB-KW"/>
</dbReference>
<keyword evidence="5" id="KW-1185">Reference proteome</keyword>
<keyword evidence="2" id="KW-0413">Isomerase</keyword>
<organism evidence="4 5">
    <name type="scientific">Sphaerimonospora thailandensis</name>
    <dbReference type="NCBI Taxonomy" id="795644"/>
    <lineage>
        <taxon>Bacteria</taxon>
        <taxon>Bacillati</taxon>
        <taxon>Actinomycetota</taxon>
        <taxon>Actinomycetes</taxon>
        <taxon>Streptosporangiales</taxon>
        <taxon>Streptosporangiaceae</taxon>
        <taxon>Sphaerimonospora</taxon>
    </lineage>
</organism>
<dbReference type="PANTHER" id="PTHR13774:SF39">
    <property type="entry name" value="BIOSYNTHESIS PROTEIN, PUTATIVE-RELATED"/>
    <property type="match status" value="1"/>
</dbReference>
<dbReference type="GO" id="GO:0005737">
    <property type="term" value="C:cytoplasm"/>
    <property type="evidence" value="ECO:0007669"/>
    <property type="project" value="TreeGrafter"/>
</dbReference>
<accession>A0A8J3VXH1</accession>
<feature type="active site" evidence="3">
    <location>
        <position position="50"/>
    </location>
</feature>
<evidence type="ECO:0000256" key="1">
    <source>
        <dbReference type="ARBA" id="ARBA00008270"/>
    </source>
</evidence>
<dbReference type="AlphaFoldDB" id="A0A8J3VXH1"/>
<comment type="similarity">
    <text evidence="1">Belongs to the PhzF family.</text>
</comment>
<dbReference type="NCBIfam" id="TIGR00654">
    <property type="entry name" value="PhzF_family"/>
    <property type="match status" value="1"/>
</dbReference>
<evidence type="ECO:0000313" key="4">
    <source>
        <dbReference type="EMBL" id="GIH67908.1"/>
    </source>
</evidence>
<evidence type="ECO:0000256" key="2">
    <source>
        <dbReference type="ARBA" id="ARBA00023235"/>
    </source>
</evidence>
<proteinExistence type="inferred from homology"/>